<accession>A0A8J3VKZ5</accession>
<proteinExistence type="predicted"/>
<sequence>MTVDDLTRTCQEIRTADLVASLEDCWSAIRDHHGDVPPVVVILGSGSPARAGQVMKWGHFASMRWQHGGDLVHEVLISGEGLARSPEEILTTLLHEAAHALADVRDIKDTSRQGRWHNKHFAALAKELGLTVDKHDRFGWTVCNLADHTPIRYAVPLKALADVLSLYRHPEPVGAAKERENSNNGLSCLCDCGRKIRIAKSVFEIGPIVCAVCDGAFAPEDAGGA</sequence>
<keyword evidence="2" id="KW-1185">Reference proteome</keyword>
<protein>
    <recommendedName>
        <fullName evidence="3">SprT-like domain-containing protein</fullName>
    </recommendedName>
</protein>
<comment type="caution">
    <text evidence="1">The sequence shown here is derived from an EMBL/GenBank/DDBJ whole genome shotgun (WGS) entry which is preliminary data.</text>
</comment>
<organism evidence="1 2">
    <name type="scientific">Rhizocola hellebori</name>
    <dbReference type="NCBI Taxonomy" id="1392758"/>
    <lineage>
        <taxon>Bacteria</taxon>
        <taxon>Bacillati</taxon>
        <taxon>Actinomycetota</taxon>
        <taxon>Actinomycetes</taxon>
        <taxon>Micromonosporales</taxon>
        <taxon>Micromonosporaceae</taxon>
        <taxon>Rhizocola</taxon>
    </lineage>
</organism>
<evidence type="ECO:0000313" key="2">
    <source>
        <dbReference type="Proteomes" id="UP000612899"/>
    </source>
</evidence>
<dbReference type="AlphaFoldDB" id="A0A8J3VKZ5"/>
<dbReference type="Proteomes" id="UP000612899">
    <property type="component" value="Unassembled WGS sequence"/>
</dbReference>
<dbReference type="EMBL" id="BONY01000090">
    <property type="protein sequence ID" value="GIH10300.1"/>
    <property type="molecule type" value="Genomic_DNA"/>
</dbReference>
<reference evidence="1" key="1">
    <citation type="submission" date="2021-01" db="EMBL/GenBank/DDBJ databases">
        <title>Whole genome shotgun sequence of Rhizocola hellebori NBRC 109834.</title>
        <authorList>
            <person name="Komaki H."/>
            <person name="Tamura T."/>
        </authorList>
    </citation>
    <scope>NUCLEOTIDE SEQUENCE</scope>
    <source>
        <strain evidence="1">NBRC 109834</strain>
    </source>
</reference>
<evidence type="ECO:0008006" key="3">
    <source>
        <dbReference type="Google" id="ProtNLM"/>
    </source>
</evidence>
<dbReference type="RefSeq" id="WP_203914017.1">
    <property type="nucleotide sequence ID" value="NZ_BONY01000090.1"/>
</dbReference>
<gene>
    <name evidence="1" type="ORF">Rhe02_83670</name>
</gene>
<evidence type="ECO:0000313" key="1">
    <source>
        <dbReference type="EMBL" id="GIH10300.1"/>
    </source>
</evidence>
<name>A0A8J3VKZ5_9ACTN</name>